<keyword evidence="2" id="KW-1185">Reference proteome</keyword>
<comment type="caution">
    <text evidence="1">The sequence shown here is derived from an EMBL/GenBank/DDBJ whole genome shotgun (WGS) entry which is preliminary data.</text>
</comment>
<dbReference type="STRING" id="687842.ASU31_07995"/>
<name>A0A0T5VSA0_9SPHI</name>
<dbReference type="Proteomes" id="UP000051950">
    <property type="component" value="Unassembled WGS sequence"/>
</dbReference>
<gene>
    <name evidence="1" type="ORF">ASU31_07995</name>
</gene>
<proteinExistence type="predicted"/>
<reference evidence="1 2" key="1">
    <citation type="submission" date="2015-11" db="EMBL/GenBank/DDBJ databases">
        <title>Sequence of Pedobacter ginsenosidimutans.</title>
        <authorList>
            <person name="Carson E."/>
            <person name="Keyser V."/>
            <person name="Newman J."/>
            <person name="Miller J."/>
        </authorList>
    </citation>
    <scope>NUCLEOTIDE SEQUENCE [LARGE SCALE GENOMIC DNA]</scope>
    <source>
        <strain evidence="1 2">KACC 14530</strain>
    </source>
</reference>
<dbReference type="EMBL" id="LMZQ01000004">
    <property type="protein sequence ID" value="KRT16747.1"/>
    <property type="molecule type" value="Genomic_DNA"/>
</dbReference>
<sequence length="143" mass="16472">MSKENRINSVPLTTQKKVLPVNSSYLAKLWPKKPKFYNMQNESIALQAKVFLYHLNNANNENGFRTKESWKFSQVSEQGKAEIEHDFFPTVSVQVDPKKIHDFAASVLLQLKEQPKINVPDLNVSIQTGSEYFIAFSPDRMIR</sequence>
<organism evidence="1 2">
    <name type="scientific">Pedobacter ginsenosidimutans</name>
    <dbReference type="NCBI Taxonomy" id="687842"/>
    <lineage>
        <taxon>Bacteria</taxon>
        <taxon>Pseudomonadati</taxon>
        <taxon>Bacteroidota</taxon>
        <taxon>Sphingobacteriia</taxon>
        <taxon>Sphingobacteriales</taxon>
        <taxon>Sphingobacteriaceae</taxon>
        <taxon>Pedobacter</taxon>
    </lineage>
</organism>
<evidence type="ECO:0000313" key="1">
    <source>
        <dbReference type="EMBL" id="KRT16747.1"/>
    </source>
</evidence>
<protein>
    <submittedName>
        <fullName evidence="1">Uncharacterized protein</fullName>
    </submittedName>
</protein>
<accession>A0A0T5VSA0</accession>
<dbReference type="AlphaFoldDB" id="A0A0T5VSA0"/>
<evidence type="ECO:0000313" key="2">
    <source>
        <dbReference type="Proteomes" id="UP000051950"/>
    </source>
</evidence>